<name>A0ABR9QEK7_9BACI</name>
<dbReference type="Pfam" id="PF00884">
    <property type="entry name" value="Sulfatase"/>
    <property type="match status" value="1"/>
</dbReference>
<dbReference type="InterPro" id="IPR050448">
    <property type="entry name" value="OpgB/LTA_synthase_biosynth"/>
</dbReference>
<keyword evidence="4 8" id="KW-0812">Transmembrane</keyword>
<reference evidence="10 11" key="1">
    <citation type="submission" date="2020-10" db="EMBL/GenBank/DDBJ databases">
        <title>Bacillus sp. HD4P25, an endophyte from a halophyte.</title>
        <authorList>
            <person name="Sun J.-Q."/>
        </authorList>
    </citation>
    <scope>NUCLEOTIDE SEQUENCE [LARGE SCALE GENOMIC DNA]</scope>
    <source>
        <strain evidence="10 11">YIM 93174</strain>
    </source>
</reference>
<evidence type="ECO:0000256" key="6">
    <source>
        <dbReference type="ARBA" id="ARBA00023136"/>
    </source>
</evidence>
<dbReference type="Gene3D" id="3.30.1120.170">
    <property type="match status" value="1"/>
</dbReference>
<dbReference type="PIRSF" id="PIRSF005091">
    <property type="entry name" value="Mmb_sulf_HI1246"/>
    <property type="match status" value="1"/>
</dbReference>
<dbReference type="Gene3D" id="3.40.720.10">
    <property type="entry name" value="Alkaline Phosphatase, subunit A"/>
    <property type="match status" value="1"/>
</dbReference>
<evidence type="ECO:0000256" key="3">
    <source>
        <dbReference type="ARBA" id="ARBA00022475"/>
    </source>
</evidence>
<comment type="subcellular location">
    <subcellularLocation>
        <location evidence="1">Cell membrane</location>
        <topology evidence="1">Multi-pass membrane protein</topology>
    </subcellularLocation>
</comment>
<feature type="transmembrane region" description="Helical" evidence="8">
    <location>
        <begin position="110"/>
        <end position="135"/>
    </location>
</feature>
<dbReference type="InterPro" id="IPR000917">
    <property type="entry name" value="Sulfatase_N"/>
</dbReference>
<keyword evidence="6 7" id="KW-0472">Membrane</keyword>
<evidence type="ECO:0000256" key="8">
    <source>
        <dbReference type="SAM" id="Phobius"/>
    </source>
</evidence>
<organism evidence="10 11">
    <name type="scientific">Litchfieldia luteola</name>
    <dbReference type="NCBI Taxonomy" id="682179"/>
    <lineage>
        <taxon>Bacteria</taxon>
        <taxon>Bacillati</taxon>
        <taxon>Bacillota</taxon>
        <taxon>Bacilli</taxon>
        <taxon>Bacillales</taxon>
        <taxon>Bacillaceae</taxon>
        <taxon>Litchfieldia</taxon>
    </lineage>
</organism>
<keyword evidence="11" id="KW-1185">Reference proteome</keyword>
<gene>
    <name evidence="10" type="ORF">IMZ08_02130</name>
</gene>
<keyword evidence="3 7" id="KW-1003">Cell membrane</keyword>
<feature type="transmembrane region" description="Helical" evidence="8">
    <location>
        <begin position="151"/>
        <end position="168"/>
    </location>
</feature>
<accession>A0ABR9QEK7</accession>
<comment type="caution">
    <text evidence="10">The sequence shown here is derived from an EMBL/GenBank/DDBJ whole genome shotgun (WGS) entry which is preliminary data.</text>
</comment>
<feature type="transmembrane region" description="Helical" evidence="8">
    <location>
        <begin position="41"/>
        <end position="60"/>
    </location>
</feature>
<proteinExistence type="inferred from homology"/>
<comment type="similarity">
    <text evidence="2 7">Belongs to the LTA synthase family.</text>
</comment>
<dbReference type="EMBL" id="JADCLJ010000006">
    <property type="protein sequence ID" value="MBE4906856.1"/>
    <property type="molecule type" value="Genomic_DNA"/>
</dbReference>
<keyword evidence="5 8" id="KW-1133">Transmembrane helix</keyword>
<protein>
    <submittedName>
        <fullName evidence="10">LTA synthase family protein</fullName>
    </submittedName>
</protein>
<dbReference type="InterPro" id="IPR012160">
    <property type="entry name" value="LtaS-like"/>
</dbReference>
<evidence type="ECO:0000256" key="1">
    <source>
        <dbReference type="ARBA" id="ARBA00004651"/>
    </source>
</evidence>
<evidence type="ECO:0000256" key="5">
    <source>
        <dbReference type="ARBA" id="ARBA00022989"/>
    </source>
</evidence>
<evidence type="ECO:0000313" key="10">
    <source>
        <dbReference type="EMBL" id="MBE4906856.1"/>
    </source>
</evidence>
<dbReference type="SUPFAM" id="SSF53649">
    <property type="entry name" value="Alkaline phosphatase-like"/>
    <property type="match status" value="1"/>
</dbReference>
<dbReference type="PANTHER" id="PTHR47371">
    <property type="entry name" value="LIPOTEICHOIC ACID SYNTHASE"/>
    <property type="match status" value="1"/>
</dbReference>
<evidence type="ECO:0000256" key="4">
    <source>
        <dbReference type="ARBA" id="ARBA00022692"/>
    </source>
</evidence>
<sequence length="621" mass="72009">MNRLFSKVPLIWLSILLLTLKTYIVTKLVFELDIDSFSQELILALSALCSSVILLGLALFGKKQHQFIKIMFLYSFATIILYINVLYYRFFNDFITIPVLFQSKNLSDLWTSLVELNSLFDLFIFLDIVILAMLYKRKQERVEMTINKKKFMVVTCVLIFISLVYAHAERPELLTRSFDRKLLVKNLGVYAYQGYDFLLYSNTKRRIAFADSDKLTEIVNYVNANKEKPNEDLFGKAKGKNLFLISLESTQDFVVNREIDGQEITPFLNQLIKEKGSYYFSNFYHQTGQGKTSDSEFIVENSLYGLPRGAVFFSNPQNKYQSLTNYLKDEKGYYTSVFHANNKSFWNRDVMYEAIGYDRFFSDLDYWITEENSIGWGLKDDHFFTQSIPHLKQLPQPFMAKFITLTNHFPFSLSQQDEIIPEWNSKDGTVNRYFTTVSYQDAALRKFFEQLKAAGLYENSIFVIYGDHYGISDNHNTAMSQFLNTTITPYEYIELQKVPLIFHFPKSHETKTITSVTGQIDLKPTILNLMGISEKSDIQFGSDLFSEEKKDNVIMRDGSVVTNTYVATGNKCYLKETGQEIPSAECMPLLLKAKKELSYSDRVIYGDLLKFLPSYYEGTDK</sequence>
<dbReference type="InterPro" id="IPR017850">
    <property type="entry name" value="Alkaline_phosphatase_core_sf"/>
</dbReference>
<dbReference type="RefSeq" id="WP_193534337.1">
    <property type="nucleotide sequence ID" value="NZ_JAGGKM010000001.1"/>
</dbReference>
<dbReference type="PANTHER" id="PTHR47371:SF1">
    <property type="entry name" value="LIPOTEICHOIC ACID SYNTHASE-LIKE YQGS"/>
    <property type="match status" value="1"/>
</dbReference>
<evidence type="ECO:0000313" key="11">
    <source>
        <dbReference type="Proteomes" id="UP001516662"/>
    </source>
</evidence>
<dbReference type="CDD" id="cd16015">
    <property type="entry name" value="LTA_synthase"/>
    <property type="match status" value="1"/>
</dbReference>
<dbReference type="Proteomes" id="UP001516662">
    <property type="component" value="Unassembled WGS sequence"/>
</dbReference>
<evidence type="ECO:0000256" key="7">
    <source>
        <dbReference type="PIRNR" id="PIRNR005091"/>
    </source>
</evidence>
<evidence type="ECO:0000256" key="2">
    <source>
        <dbReference type="ARBA" id="ARBA00009983"/>
    </source>
</evidence>
<feature type="transmembrane region" description="Helical" evidence="8">
    <location>
        <begin position="72"/>
        <end position="90"/>
    </location>
</feature>
<feature type="domain" description="Sulfatase N-terminal" evidence="9">
    <location>
        <begin position="240"/>
        <end position="532"/>
    </location>
</feature>
<evidence type="ECO:0000259" key="9">
    <source>
        <dbReference type="Pfam" id="PF00884"/>
    </source>
</evidence>